<dbReference type="Proteomes" id="UP000748531">
    <property type="component" value="Unassembled WGS sequence"/>
</dbReference>
<keyword evidence="4" id="KW-1185">Reference proteome</keyword>
<sequence>MSQKTTSSALFTTRRTDISNEADSTPLFIALGCAVGVFVLLMLIIILDTLCRNRRNRASCEKQKKATKGTKSTASTSSGDEESQEELPSTSSEEYEINESETKRPLSDMLLQRLEEVEEDSHFYGDENPLDYGYEGEDNSQITTANESWPRGSKFKSVL</sequence>
<evidence type="ECO:0000256" key="2">
    <source>
        <dbReference type="SAM" id="Phobius"/>
    </source>
</evidence>
<name>A0A8J4WLD7_9TREM</name>
<feature type="transmembrane region" description="Helical" evidence="2">
    <location>
        <begin position="27"/>
        <end position="47"/>
    </location>
</feature>
<dbReference type="AlphaFoldDB" id="A0A8J4WLD7"/>
<keyword evidence="2" id="KW-0812">Transmembrane</keyword>
<gene>
    <name evidence="3" type="ORF">PHET_00086</name>
</gene>
<organism evidence="3 4">
    <name type="scientific">Paragonimus heterotremus</name>
    <dbReference type="NCBI Taxonomy" id="100268"/>
    <lineage>
        <taxon>Eukaryota</taxon>
        <taxon>Metazoa</taxon>
        <taxon>Spiralia</taxon>
        <taxon>Lophotrochozoa</taxon>
        <taxon>Platyhelminthes</taxon>
        <taxon>Trematoda</taxon>
        <taxon>Digenea</taxon>
        <taxon>Plagiorchiida</taxon>
        <taxon>Troglotremata</taxon>
        <taxon>Troglotrematidae</taxon>
        <taxon>Paragonimus</taxon>
    </lineage>
</organism>
<evidence type="ECO:0000313" key="3">
    <source>
        <dbReference type="EMBL" id="KAF5406401.1"/>
    </source>
</evidence>
<comment type="caution">
    <text evidence="3">The sequence shown here is derived from an EMBL/GenBank/DDBJ whole genome shotgun (WGS) entry which is preliminary data.</text>
</comment>
<keyword evidence="2" id="KW-0472">Membrane</keyword>
<protein>
    <submittedName>
        <fullName evidence="3">Uncharacterized protein</fullName>
    </submittedName>
</protein>
<feature type="compositionally biased region" description="Low complexity" evidence="1">
    <location>
        <begin position="69"/>
        <end position="78"/>
    </location>
</feature>
<evidence type="ECO:0000256" key="1">
    <source>
        <dbReference type="SAM" id="MobiDB-lite"/>
    </source>
</evidence>
<dbReference type="OrthoDB" id="6252565at2759"/>
<dbReference type="EMBL" id="LUCH01000017">
    <property type="protein sequence ID" value="KAF5406401.1"/>
    <property type="molecule type" value="Genomic_DNA"/>
</dbReference>
<evidence type="ECO:0000313" key="4">
    <source>
        <dbReference type="Proteomes" id="UP000748531"/>
    </source>
</evidence>
<proteinExistence type="predicted"/>
<feature type="region of interest" description="Disordered" evidence="1">
    <location>
        <begin position="58"/>
        <end position="159"/>
    </location>
</feature>
<accession>A0A8J4WLD7</accession>
<keyword evidence="2" id="KW-1133">Transmembrane helix</keyword>
<reference evidence="3" key="1">
    <citation type="submission" date="2019-05" db="EMBL/GenBank/DDBJ databases">
        <title>Annotation for the trematode Paragonimus heterotremus.</title>
        <authorList>
            <person name="Choi Y.-J."/>
        </authorList>
    </citation>
    <scope>NUCLEOTIDE SEQUENCE</scope>
    <source>
        <strain evidence="3">LC</strain>
    </source>
</reference>